<accession>A0A922I161</accession>
<feature type="domain" description="tRNA-guanine(15) transglycosylase-like" evidence="1">
    <location>
        <begin position="75"/>
        <end position="405"/>
    </location>
</feature>
<dbReference type="Pfam" id="PF01702">
    <property type="entry name" value="TGT"/>
    <property type="match status" value="1"/>
</dbReference>
<protein>
    <submittedName>
        <fullName evidence="2">Queuine tRNA-ribosyltransferase subunit qtrtd1</fullName>
    </submittedName>
</protein>
<gene>
    <name evidence="2" type="primary">QTRTD1</name>
    <name evidence="2" type="ORF">DERF_008539</name>
</gene>
<dbReference type="InterPro" id="IPR036511">
    <property type="entry name" value="TGT-like_sf"/>
</dbReference>
<comment type="caution">
    <text evidence="2">The sequence shown here is derived from an EMBL/GenBank/DDBJ whole genome shotgun (WGS) entry which is preliminary data.</text>
</comment>
<dbReference type="PANTHER" id="PTHR46064">
    <property type="entry name" value="QUEUINE TRNA-RIBOSYLTRANSFERASE ACCESSORY SUBUNIT 2"/>
    <property type="match status" value="1"/>
</dbReference>
<dbReference type="GO" id="GO:0006400">
    <property type="term" value="P:tRNA modification"/>
    <property type="evidence" value="ECO:0007669"/>
    <property type="project" value="InterPro"/>
</dbReference>
<proteinExistence type="predicted"/>
<dbReference type="Gene3D" id="3.20.20.105">
    <property type="entry name" value="Queuine tRNA-ribosyltransferase-like"/>
    <property type="match status" value="1"/>
</dbReference>
<evidence type="ECO:0000313" key="3">
    <source>
        <dbReference type="Proteomes" id="UP000790347"/>
    </source>
</evidence>
<dbReference type="EMBL" id="ASGP02000003">
    <property type="protein sequence ID" value="KAH9517923.1"/>
    <property type="molecule type" value="Genomic_DNA"/>
</dbReference>
<evidence type="ECO:0000259" key="1">
    <source>
        <dbReference type="Pfam" id="PF01702"/>
    </source>
</evidence>
<name>A0A922I161_DERFA</name>
<dbReference type="PANTHER" id="PTHR46064:SF1">
    <property type="entry name" value="QUEUINE TRNA-RIBOSYLTRANSFERASE ACCESSORY SUBUNIT 2"/>
    <property type="match status" value="1"/>
</dbReference>
<keyword evidence="3" id="KW-1185">Reference proteome</keyword>
<reference evidence="2" key="1">
    <citation type="submission" date="2013-05" db="EMBL/GenBank/DDBJ databases">
        <authorList>
            <person name="Yim A.K.Y."/>
            <person name="Chan T.F."/>
            <person name="Ji K.M."/>
            <person name="Liu X.Y."/>
            <person name="Zhou J.W."/>
            <person name="Li R.Q."/>
            <person name="Yang K.Y."/>
            <person name="Li J."/>
            <person name="Li M."/>
            <person name="Law P.T.W."/>
            <person name="Wu Y.L."/>
            <person name="Cai Z.L."/>
            <person name="Qin H."/>
            <person name="Bao Y."/>
            <person name="Leung R.K.K."/>
            <person name="Ng P.K.S."/>
            <person name="Zou J."/>
            <person name="Zhong X.J."/>
            <person name="Ran P.X."/>
            <person name="Zhong N.S."/>
            <person name="Liu Z.G."/>
            <person name="Tsui S.K.W."/>
        </authorList>
    </citation>
    <scope>NUCLEOTIDE SEQUENCE</scope>
    <source>
        <strain evidence="2">Derf</strain>
        <tissue evidence="2">Whole organism</tissue>
    </source>
</reference>
<dbReference type="AlphaFoldDB" id="A0A922I161"/>
<reference evidence="2" key="2">
    <citation type="journal article" date="2022" name="Res Sq">
        <title>Comparative Genomics Reveals Insights into the Divergent Evolution of Astigmatic Mites and Household Pest Adaptations.</title>
        <authorList>
            <person name="Xiong Q."/>
            <person name="Wan A.T.-Y."/>
            <person name="Liu X.-Y."/>
            <person name="Fung C.S.-H."/>
            <person name="Xiao X."/>
            <person name="Malainual N."/>
            <person name="Hou J."/>
            <person name="Wang L."/>
            <person name="Wang M."/>
            <person name="Yang K."/>
            <person name="Cui Y."/>
            <person name="Leung E."/>
            <person name="Nong W."/>
            <person name="Shin S.-K."/>
            <person name="Au S."/>
            <person name="Jeong K.Y."/>
            <person name="Chew F.T."/>
            <person name="Hui J."/>
            <person name="Leung T.F."/>
            <person name="Tungtrongchitr A."/>
            <person name="Zhong N."/>
            <person name="Liu Z."/>
            <person name="Tsui S."/>
        </authorList>
    </citation>
    <scope>NUCLEOTIDE SEQUENCE</scope>
    <source>
        <strain evidence="2">Derf</strain>
        <tissue evidence="2">Whole organism</tissue>
    </source>
</reference>
<organism evidence="2 3">
    <name type="scientific">Dermatophagoides farinae</name>
    <name type="common">American house dust mite</name>
    <dbReference type="NCBI Taxonomy" id="6954"/>
    <lineage>
        <taxon>Eukaryota</taxon>
        <taxon>Metazoa</taxon>
        <taxon>Ecdysozoa</taxon>
        <taxon>Arthropoda</taxon>
        <taxon>Chelicerata</taxon>
        <taxon>Arachnida</taxon>
        <taxon>Acari</taxon>
        <taxon>Acariformes</taxon>
        <taxon>Sarcoptiformes</taxon>
        <taxon>Astigmata</taxon>
        <taxon>Psoroptidia</taxon>
        <taxon>Analgoidea</taxon>
        <taxon>Pyroglyphidae</taxon>
        <taxon>Dermatophagoidinae</taxon>
        <taxon>Dermatophagoides</taxon>
    </lineage>
</organism>
<evidence type="ECO:0000313" key="2">
    <source>
        <dbReference type="EMBL" id="KAH9517923.1"/>
    </source>
</evidence>
<dbReference type="NCBIfam" id="TIGR00449">
    <property type="entry name" value="tgt_general"/>
    <property type="match status" value="1"/>
</dbReference>
<dbReference type="Proteomes" id="UP000790347">
    <property type="component" value="Unassembled WGS sequence"/>
</dbReference>
<dbReference type="InterPro" id="IPR050852">
    <property type="entry name" value="Queuine_tRNA-ribosyltrfase"/>
</dbReference>
<dbReference type="SUPFAM" id="SSF51713">
    <property type="entry name" value="tRNA-guanine transglycosylase"/>
    <property type="match status" value="1"/>
</dbReference>
<dbReference type="InterPro" id="IPR002616">
    <property type="entry name" value="tRNA_ribo_trans-like"/>
</dbReference>
<sequence>MEKSTITVKSKPLSLPLLVLYTHTGSIPFLSWNFVRKYNGILFRSEQDMVDEINMVKLNVADFYDYLESNDHDHHLSKFKYFENCSFLMSLFDPLQFCYLYKSTDDQIAIHTYHGKKMLSVDGMLQLCRSIGVEHVQAIADIITPPNAGRKWLNKSVNRSSKFLDDTINQYISDDDNSSGQSIKIWATLTGGYQSESRVRACQQISVHADKLQAIIIDGFFGYIKTDEENFKYYHDILCRDVLQNLPANIPKALFGILYPDTMIKLIKCGIDIFDSSICTFLTNRGRALPSPLICENTMKLLFDRSITTTTTTIDSDIIINNPNPSIIIDLNNFTFKDNNLLLSNKCQCYTCQMGFTRGYINHLLKRKEINANILLQIHNHYVLTKFFHQLKRIIQTGNFDQLLANSHINVDDNTTQCYKSQPPSMNGIN</sequence>